<evidence type="ECO:0000313" key="5">
    <source>
        <dbReference type="EMBL" id="QVI63728.1"/>
    </source>
</evidence>
<evidence type="ECO:0000313" key="6">
    <source>
        <dbReference type="Proteomes" id="UP000677804"/>
    </source>
</evidence>
<feature type="region of interest" description="Disordered" evidence="2">
    <location>
        <begin position="400"/>
        <end position="424"/>
    </location>
</feature>
<protein>
    <submittedName>
        <fullName evidence="5">DEAD/DEAH box helicase</fullName>
    </submittedName>
</protein>
<dbReference type="PANTHER" id="PTHR45629:SF7">
    <property type="entry name" value="DNA EXCISION REPAIR PROTEIN ERCC-6-RELATED"/>
    <property type="match status" value="1"/>
</dbReference>
<name>A0ABX8D8G9_9CELL</name>
<keyword evidence="5" id="KW-0547">Nucleotide-binding</keyword>
<evidence type="ECO:0000256" key="2">
    <source>
        <dbReference type="SAM" id="MobiDB-lite"/>
    </source>
</evidence>
<keyword evidence="1" id="KW-0378">Hydrolase</keyword>
<dbReference type="RefSeq" id="WP_207341368.1">
    <property type="nucleotide sequence ID" value="NZ_CP074405.1"/>
</dbReference>
<dbReference type="Pfam" id="PF00271">
    <property type="entry name" value="Helicase_C"/>
    <property type="match status" value="1"/>
</dbReference>
<dbReference type="SMART" id="SM00490">
    <property type="entry name" value="HELICc"/>
    <property type="match status" value="1"/>
</dbReference>
<dbReference type="SUPFAM" id="SSF52540">
    <property type="entry name" value="P-loop containing nucleoside triphosphate hydrolases"/>
    <property type="match status" value="2"/>
</dbReference>
<sequence>MSTSVEPEIGHPARALVDRSVALADRARGVIDHLDAAVLQVADAVARDRERRVLAELALVPVTRLGDATDRNLRLGRLEDAGYRVAADLVGVPAAVLEQVPGVGPRTARATAAAVEQLADAVREVTAPRLRLDRADGAPDVLATTRLLALLARTLRLEPLVGPHRRELTDHVRTVDACAPAAAVARHRLRYALARRPTKQAAVRALRLLADADHWAEHSGLPALVDRLQAACAEPDPPQAALWDDVETRPATYTTELLRLVPHAVDVAVERGLLAAELAAQVADHPLDTTGLRVRLRGYQDFGARFLLHQGRALLGDEMGLGKTVQAVAAMAHVAAQGATHLLVVCPASVLVTWQREIERHSTLTVVRVHGRDAAAAGERWRREGGVAVATFGSLHHVPPLDAPDRVPATGTEGRPEPADGTGTWSVGGAPLGMLVVDEAHLVKNPRAARSRAVAAWAGRTFRVALLTGTPMENRVGDFVALVRLVQPDLADGLPRHLGAAGRDAFRRAVAPVYLRRDRDDVLVELPALTVVDEWEELTPEGRRRYRDAVARGDLMGMRRAASVHAGHPTSGKLGRLLEVVADARAHGRRVVVFSWFREVLDVVAQALVTHGGATVLGPLTGDVPPHRRQELVDELARLDPAAGAVLVAQVQAGGVGLNLQCASVAVLCEPQLTPATEAQAFARLHRMGQLRPVTAHRLLAEGTVDERLVALLAEKSREFDLYVRDSLLAEQTVRAVDVTEPELARDLVAWEQAQWGNGPLWDELADPATR</sequence>
<dbReference type="InterPro" id="IPR050496">
    <property type="entry name" value="SNF2_RAD54_helicase_repair"/>
</dbReference>
<dbReference type="PANTHER" id="PTHR45629">
    <property type="entry name" value="SNF2/RAD54 FAMILY MEMBER"/>
    <property type="match status" value="1"/>
</dbReference>
<keyword evidence="6" id="KW-1185">Reference proteome</keyword>
<dbReference type="CDD" id="cd18793">
    <property type="entry name" value="SF2_C_SNF"/>
    <property type="match status" value="1"/>
</dbReference>
<dbReference type="InterPro" id="IPR027417">
    <property type="entry name" value="P-loop_NTPase"/>
</dbReference>
<feature type="domain" description="Helicase ATP-binding" evidence="3">
    <location>
        <begin position="304"/>
        <end position="489"/>
    </location>
</feature>
<organism evidence="5 6">
    <name type="scientific">Cellulomonas wangleii</name>
    <dbReference type="NCBI Taxonomy" id="2816956"/>
    <lineage>
        <taxon>Bacteria</taxon>
        <taxon>Bacillati</taxon>
        <taxon>Actinomycetota</taxon>
        <taxon>Actinomycetes</taxon>
        <taxon>Micrococcales</taxon>
        <taxon>Cellulomonadaceae</taxon>
        <taxon>Cellulomonas</taxon>
    </lineage>
</organism>
<evidence type="ECO:0000256" key="1">
    <source>
        <dbReference type="ARBA" id="ARBA00022801"/>
    </source>
</evidence>
<dbReference type="InterPro" id="IPR049730">
    <property type="entry name" value="SNF2/RAD54-like_C"/>
</dbReference>
<dbReference type="Gene3D" id="3.40.50.300">
    <property type="entry name" value="P-loop containing nucleotide triphosphate hydrolases"/>
    <property type="match status" value="1"/>
</dbReference>
<keyword evidence="5" id="KW-0347">Helicase</keyword>
<evidence type="ECO:0000259" key="3">
    <source>
        <dbReference type="PROSITE" id="PS51192"/>
    </source>
</evidence>
<dbReference type="PROSITE" id="PS51194">
    <property type="entry name" value="HELICASE_CTER"/>
    <property type="match status" value="1"/>
</dbReference>
<dbReference type="SMART" id="SM00487">
    <property type="entry name" value="DEXDc"/>
    <property type="match status" value="1"/>
</dbReference>
<keyword evidence="5" id="KW-0067">ATP-binding</keyword>
<evidence type="ECO:0000259" key="4">
    <source>
        <dbReference type="PROSITE" id="PS51194"/>
    </source>
</evidence>
<dbReference type="InterPro" id="IPR038718">
    <property type="entry name" value="SNF2-like_sf"/>
</dbReference>
<accession>A0ABX8D8G9</accession>
<dbReference type="Gene3D" id="3.40.50.10810">
    <property type="entry name" value="Tandem AAA-ATPase domain"/>
    <property type="match status" value="1"/>
</dbReference>
<dbReference type="Pfam" id="PF00176">
    <property type="entry name" value="SNF2-rel_dom"/>
    <property type="match status" value="1"/>
</dbReference>
<proteinExistence type="predicted"/>
<dbReference type="Proteomes" id="UP000677804">
    <property type="component" value="Chromosome"/>
</dbReference>
<reference evidence="5 6" key="1">
    <citation type="submission" date="2021-05" db="EMBL/GenBank/DDBJ databases">
        <title>Novel species in genus Cellulomonas.</title>
        <authorList>
            <person name="Zhang G."/>
        </authorList>
    </citation>
    <scope>NUCLEOTIDE SEQUENCE [LARGE SCALE GENOMIC DNA]</scope>
    <source>
        <strain evidence="6">zg-ZUI222</strain>
    </source>
</reference>
<dbReference type="InterPro" id="IPR000330">
    <property type="entry name" value="SNF2_N"/>
</dbReference>
<dbReference type="InterPro" id="IPR014001">
    <property type="entry name" value="Helicase_ATP-bd"/>
</dbReference>
<dbReference type="GO" id="GO:0004386">
    <property type="term" value="F:helicase activity"/>
    <property type="evidence" value="ECO:0007669"/>
    <property type="project" value="UniProtKB-KW"/>
</dbReference>
<feature type="domain" description="Helicase C-terminal" evidence="4">
    <location>
        <begin position="573"/>
        <end position="728"/>
    </location>
</feature>
<gene>
    <name evidence="5" type="ORF">KG103_07790</name>
</gene>
<dbReference type="PROSITE" id="PS51192">
    <property type="entry name" value="HELICASE_ATP_BIND_1"/>
    <property type="match status" value="1"/>
</dbReference>
<dbReference type="InterPro" id="IPR001650">
    <property type="entry name" value="Helicase_C-like"/>
</dbReference>
<dbReference type="EMBL" id="CP074405">
    <property type="protein sequence ID" value="QVI63728.1"/>
    <property type="molecule type" value="Genomic_DNA"/>
</dbReference>